<feature type="compositionally biased region" description="Low complexity" evidence="3">
    <location>
        <begin position="373"/>
        <end position="388"/>
    </location>
</feature>
<feature type="coiled-coil region" evidence="2">
    <location>
        <begin position="579"/>
        <end position="741"/>
    </location>
</feature>
<dbReference type="InterPro" id="IPR000938">
    <property type="entry name" value="CAP-Gly_domain"/>
</dbReference>
<keyword evidence="2" id="KW-0175">Coiled coil</keyword>
<keyword evidence="1" id="KW-0863">Zinc-finger</keyword>
<dbReference type="InterPro" id="IPR001878">
    <property type="entry name" value="Znf_CCHC"/>
</dbReference>
<evidence type="ECO:0000256" key="3">
    <source>
        <dbReference type="SAM" id="MobiDB-lite"/>
    </source>
</evidence>
<dbReference type="PROSITE" id="PS00845">
    <property type="entry name" value="CAP_GLY_1"/>
    <property type="match status" value="1"/>
</dbReference>
<keyword evidence="1" id="KW-0862">Zinc</keyword>
<dbReference type="PROSITE" id="PS50245">
    <property type="entry name" value="CAP_GLY_2"/>
    <property type="match status" value="1"/>
</dbReference>
<feature type="domain" description="CAP-Gly" evidence="5">
    <location>
        <begin position="170"/>
        <end position="215"/>
    </location>
</feature>
<evidence type="ECO:0008006" key="8">
    <source>
        <dbReference type="Google" id="ProtNLM"/>
    </source>
</evidence>
<evidence type="ECO:0000259" key="4">
    <source>
        <dbReference type="PROSITE" id="PS50158"/>
    </source>
</evidence>
<feature type="compositionally biased region" description="Low complexity" evidence="3">
    <location>
        <begin position="72"/>
        <end position="134"/>
    </location>
</feature>
<feature type="compositionally biased region" description="Low complexity" evidence="3">
    <location>
        <begin position="1109"/>
        <end position="1119"/>
    </location>
</feature>
<keyword evidence="7" id="KW-1185">Reference proteome</keyword>
<dbReference type="Gene3D" id="1.10.287.1490">
    <property type="match status" value="1"/>
</dbReference>
<dbReference type="Gene3D" id="4.10.60.10">
    <property type="entry name" value="Zinc finger, CCHC-type"/>
    <property type="match status" value="1"/>
</dbReference>
<dbReference type="Gene3D" id="2.30.30.190">
    <property type="entry name" value="CAP Gly-rich-like domain"/>
    <property type="match status" value="1"/>
</dbReference>
<feature type="compositionally biased region" description="Polar residues" evidence="3">
    <location>
        <begin position="389"/>
        <end position="398"/>
    </location>
</feature>
<dbReference type="InterPro" id="IPR036859">
    <property type="entry name" value="CAP-Gly_dom_sf"/>
</dbReference>
<name>A0ABR3JKM0_9AGAR</name>
<dbReference type="Pfam" id="PF01302">
    <property type="entry name" value="CAP_GLY"/>
    <property type="match status" value="1"/>
</dbReference>
<feature type="region of interest" description="Disordered" evidence="3">
    <location>
        <begin position="1"/>
        <end position="146"/>
    </location>
</feature>
<feature type="compositionally biased region" description="Polar residues" evidence="3">
    <location>
        <begin position="239"/>
        <end position="258"/>
    </location>
</feature>
<comment type="caution">
    <text evidence="6">The sequence shown here is derived from an EMBL/GenBank/DDBJ whole genome shotgun (WGS) entry which is preliminary data.</text>
</comment>
<evidence type="ECO:0000313" key="7">
    <source>
        <dbReference type="Proteomes" id="UP001556367"/>
    </source>
</evidence>
<sequence length="1193" mass="127446">MTTPAKGRLSGIPTPGRASAIPTPRSRSSSRAGYAQDPAHNGPDVEYMSRAFADAIRANDPAQHRNTTGPRSSDVSTMSASSSASLQPLASGRRSVAGARPSSVASSSSAVSSSATPGAVRTRTPAARRPPSRTSDVFARSSSRAGRTFEPGDNVRIESLGFEGILRYLGEIDGKPGLWAGVELSGGFAGKGKNNGTVAGKQYFNCPPNCGVFVASTKLSPPTVGRPSSVASSHGRITPSLSGRVTPSNSTSFHIQSNFTPSTGFGRSSSSMSSGRITPGMTPSARGPLRSSGAANTKTPTLSGKITAGSRASKYVSMTAKQLTSRDSPGQTSPSRPSSGQKTVPNSPLLASPTRATASPYTTPKPGLGLRLPSTGAVSSGAGAGTPTKTRASMSGNTPRPRVPSAVAMPPPASPGLLSRARSLASAEFPPRDTKAAPESPDRSPPYVERELRNSASFDRFVADGASSGGSGYGSGYGSGLDSPRSPAKGVSAVVAELQARIAELEVEIAGLKAAAEREGERLAGVEALHEERDAATNQIVELGDQLEAQKEAVRKLEFSIGSLEKGKHDLAADFDDYKEATTREIDGLQAQIAEKSAAADAMKNLADEKEEAARNAEEIIELKESTIASLQTQLDDVHAELDEERRELGAQVEELRRAGQETIALYEERLSAAESERYDLEAQIARLEAARDASSTPGSAHAVAAPTATQIDNEALRDQIKHLQKKLAAAEDALEDARVGAERDEADVRERLRRFKEKDEAMRREVAEGRKEVGRLAGLEAGARQRVEEVEEDLRELTVALEDARAEVETLRELKNIHDADDVGVAPSKTLADAEAEIARLKDLLDEVRLDEQDARAQLALKTNGRAATHDLEEKIAELQHLVDSQARDLAQLRTTLDERAAELENAKKRLNREAPINGSLDSPVAKSPSSKYDSSYAMREEITGLKHIVQELQKENSAAAQRARTLEAENKLLLSEVDQLRQEVAVLEENLDQSLIREEQALDEDQPPLGSEEALQRALKEQKMRLEMELEQLRKRLADTDMKAARTTHEFNKEISELEALVESKIYREDELEQEIERLKDKLARSKKSSRGSGSSGGAASNEPRRQVSVSSMSSSLSQQPTVEELICEICEKPGHDIVTCPLLKEDALPLGVGVTVTPAAPGSTSGELFCADCESHGHVAADCPHSLEVF</sequence>
<keyword evidence="1" id="KW-0479">Metal-binding</keyword>
<dbReference type="SUPFAM" id="SSF74924">
    <property type="entry name" value="Cap-Gly domain"/>
    <property type="match status" value="1"/>
</dbReference>
<dbReference type="PANTHER" id="PTHR34491:SF38">
    <property type="entry name" value="CENTROSOMIN N-TERMINAL MOTIF 1 DOMAIN-CONTAINING PROTEIN-RELATED"/>
    <property type="match status" value="1"/>
</dbReference>
<feature type="region of interest" description="Disordered" evidence="3">
    <location>
        <begin position="908"/>
        <end position="935"/>
    </location>
</feature>
<dbReference type="PROSITE" id="PS50158">
    <property type="entry name" value="ZF_CCHC"/>
    <property type="match status" value="1"/>
</dbReference>
<evidence type="ECO:0000256" key="1">
    <source>
        <dbReference type="PROSITE-ProRule" id="PRU00047"/>
    </source>
</evidence>
<evidence type="ECO:0000259" key="5">
    <source>
        <dbReference type="PROSITE" id="PS50245"/>
    </source>
</evidence>
<feature type="compositionally biased region" description="Polar residues" evidence="3">
    <location>
        <begin position="319"/>
        <end position="346"/>
    </location>
</feature>
<feature type="compositionally biased region" description="Low complexity" evidence="3">
    <location>
        <begin position="399"/>
        <end position="408"/>
    </location>
</feature>
<feature type="compositionally biased region" description="Polar residues" evidence="3">
    <location>
        <begin position="293"/>
        <end position="304"/>
    </location>
</feature>
<dbReference type="PANTHER" id="PTHR34491">
    <property type="entry name" value="A-TYPE INCLUSION PROTEIN, PUTATIVE-RELATED"/>
    <property type="match status" value="1"/>
</dbReference>
<evidence type="ECO:0000313" key="6">
    <source>
        <dbReference type="EMBL" id="KAL0956076.1"/>
    </source>
</evidence>
<reference evidence="7" key="1">
    <citation type="submission" date="2024-06" db="EMBL/GenBank/DDBJ databases">
        <title>Multi-omics analyses provide insights into the biosynthesis of the anticancer antibiotic pleurotin in Hohenbuehelia grisea.</title>
        <authorList>
            <person name="Weaver J.A."/>
            <person name="Alberti F."/>
        </authorList>
    </citation>
    <scope>NUCLEOTIDE SEQUENCE [LARGE SCALE GENOMIC DNA]</scope>
    <source>
        <strain evidence="7">T-177</strain>
    </source>
</reference>
<protein>
    <recommendedName>
        <fullName evidence="8">CAP-Gly domain-containing protein</fullName>
    </recommendedName>
</protein>
<dbReference type="Proteomes" id="UP001556367">
    <property type="component" value="Unassembled WGS sequence"/>
</dbReference>
<gene>
    <name evidence="6" type="ORF">HGRIS_002245</name>
</gene>
<proteinExistence type="predicted"/>
<dbReference type="SMART" id="SM01052">
    <property type="entry name" value="CAP_GLY"/>
    <property type="match status" value="1"/>
</dbReference>
<feature type="compositionally biased region" description="Basic and acidic residues" evidence="3">
    <location>
        <begin position="430"/>
        <end position="453"/>
    </location>
</feature>
<feature type="compositionally biased region" description="Low complexity" evidence="3">
    <location>
        <begin position="259"/>
        <end position="280"/>
    </location>
</feature>
<feature type="region of interest" description="Disordered" evidence="3">
    <location>
        <begin position="1085"/>
        <end position="1119"/>
    </location>
</feature>
<feature type="compositionally biased region" description="Gly residues" evidence="3">
    <location>
        <begin position="467"/>
        <end position="479"/>
    </location>
</feature>
<feature type="domain" description="CCHC-type" evidence="4">
    <location>
        <begin position="1173"/>
        <end position="1187"/>
    </location>
</feature>
<dbReference type="EMBL" id="JASNQZ010000006">
    <property type="protein sequence ID" value="KAL0956076.1"/>
    <property type="molecule type" value="Genomic_DNA"/>
</dbReference>
<organism evidence="6 7">
    <name type="scientific">Hohenbuehelia grisea</name>
    <dbReference type="NCBI Taxonomy" id="104357"/>
    <lineage>
        <taxon>Eukaryota</taxon>
        <taxon>Fungi</taxon>
        <taxon>Dikarya</taxon>
        <taxon>Basidiomycota</taxon>
        <taxon>Agaricomycotina</taxon>
        <taxon>Agaricomycetes</taxon>
        <taxon>Agaricomycetidae</taxon>
        <taxon>Agaricales</taxon>
        <taxon>Pleurotineae</taxon>
        <taxon>Pleurotaceae</taxon>
        <taxon>Hohenbuehelia</taxon>
    </lineage>
</organism>
<feature type="region of interest" description="Disordered" evidence="3">
    <location>
        <begin position="221"/>
        <end position="489"/>
    </location>
</feature>
<accession>A0ABR3JKM0</accession>
<evidence type="ECO:0000256" key="2">
    <source>
        <dbReference type="SAM" id="Coils"/>
    </source>
</evidence>